<feature type="non-terminal residue" evidence="1">
    <location>
        <position position="187"/>
    </location>
</feature>
<comment type="caution">
    <text evidence="1">The sequence shown here is derived from an EMBL/GenBank/DDBJ whole genome shotgun (WGS) entry which is preliminary data.</text>
</comment>
<protein>
    <submittedName>
        <fullName evidence="1">Uncharacterized protein</fullName>
    </submittedName>
</protein>
<dbReference type="Proteomes" id="UP001222325">
    <property type="component" value="Unassembled WGS sequence"/>
</dbReference>
<reference evidence="1" key="1">
    <citation type="submission" date="2023-03" db="EMBL/GenBank/DDBJ databases">
        <title>Massive genome expansion in bonnet fungi (Mycena s.s.) driven by repeated elements and novel gene families across ecological guilds.</title>
        <authorList>
            <consortium name="Lawrence Berkeley National Laboratory"/>
            <person name="Harder C.B."/>
            <person name="Miyauchi S."/>
            <person name="Viragh M."/>
            <person name="Kuo A."/>
            <person name="Thoen E."/>
            <person name="Andreopoulos B."/>
            <person name="Lu D."/>
            <person name="Skrede I."/>
            <person name="Drula E."/>
            <person name="Henrissat B."/>
            <person name="Morin E."/>
            <person name="Kohler A."/>
            <person name="Barry K."/>
            <person name="LaButti K."/>
            <person name="Morin E."/>
            <person name="Salamov A."/>
            <person name="Lipzen A."/>
            <person name="Mereny Z."/>
            <person name="Hegedus B."/>
            <person name="Baldrian P."/>
            <person name="Stursova M."/>
            <person name="Weitz H."/>
            <person name="Taylor A."/>
            <person name="Grigoriev I.V."/>
            <person name="Nagy L.G."/>
            <person name="Martin F."/>
            <person name="Kauserud H."/>
        </authorList>
    </citation>
    <scope>NUCLEOTIDE SEQUENCE</scope>
    <source>
        <strain evidence="1">CBHHK173m</strain>
    </source>
</reference>
<gene>
    <name evidence="1" type="ORF">B0H15DRAFT_760210</name>
</gene>
<evidence type="ECO:0000313" key="2">
    <source>
        <dbReference type="Proteomes" id="UP001222325"/>
    </source>
</evidence>
<accession>A0AAD6TM91</accession>
<dbReference type="EMBL" id="JARJCN010000126">
    <property type="protein sequence ID" value="KAJ7071746.1"/>
    <property type="molecule type" value="Genomic_DNA"/>
</dbReference>
<proteinExistence type="predicted"/>
<dbReference type="AlphaFoldDB" id="A0AAD6TM91"/>
<evidence type="ECO:0000313" key="1">
    <source>
        <dbReference type="EMBL" id="KAJ7071746.1"/>
    </source>
</evidence>
<keyword evidence="2" id="KW-1185">Reference proteome</keyword>
<sequence length="187" mass="21639">RLSDRAMDAIRAHNFKVNVDLGSRAYAKMRRAFPQLRDLPSLSQLQSEISFVSGLKPVPYDCCKDSCCCFVGVYAELDKCPYCEQPRYDSRGRPRATFHYLPLIPRLQALFADKNMCEELLYRARFTSNPGKISDIFDSLHYRRLRRRHVRVEDEILSHLFFDQDTDIAMGLSADGVCPFKNRKSTC</sequence>
<feature type="non-terminal residue" evidence="1">
    <location>
        <position position="1"/>
    </location>
</feature>
<organism evidence="1 2">
    <name type="scientific">Mycena belliarum</name>
    <dbReference type="NCBI Taxonomy" id="1033014"/>
    <lineage>
        <taxon>Eukaryota</taxon>
        <taxon>Fungi</taxon>
        <taxon>Dikarya</taxon>
        <taxon>Basidiomycota</taxon>
        <taxon>Agaricomycotina</taxon>
        <taxon>Agaricomycetes</taxon>
        <taxon>Agaricomycetidae</taxon>
        <taxon>Agaricales</taxon>
        <taxon>Marasmiineae</taxon>
        <taxon>Mycenaceae</taxon>
        <taxon>Mycena</taxon>
    </lineage>
</organism>
<name>A0AAD6TM91_9AGAR</name>